<sequence>MRRLARKNWIWIILLAGFLIIYKLHSTPSAEIPAHYSDGSSIRIPVKTQNVTTQNETWTLTRNSAGAAFVSVYNHQRLVQIFPSSGHPEHRHQDLVFATHGNITLSGVLYQAEQIVVDPANQSGFIILKKVN</sequence>
<name>A0A1M6KZJ7_9BACL</name>
<proteinExistence type="predicted"/>
<dbReference type="STRING" id="1830138.SAMN05443507_10258"/>
<protein>
    <submittedName>
        <fullName evidence="1">Uncharacterized protein</fullName>
    </submittedName>
</protein>
<dbReference type="Proteomes" id="UP000184016">
    <property type="component" value="Unassembled WGS sequence"/>
</dbReference>
<evidence type="ECO:0000313" key="2">
    <source>
        <dbReference type="Proteomes" id="UP000184016"/>
    </source>
</evidence>
<reference evidence="2" key="1">
    <citation type="submission" date="2016-11" db="EMBL/GenBank/DDBJ databases">
        <authorList>
            <person name="Varghese N."/>
            <person name="Submissions S."/>
        </authorList>
    </citation>
    <scope>NUCLEOTIDE SEQUENCE [LARGE SCALE GENOMIC DNA]</scope>
    <source>
        <strain evidence="2">USBA-503</strain>
    </source>
</reference>
<gene>
    <name evidence="1" type="ORF">SAMN05443507_10258</name>
</gene>
<evidence type="ECO:0000313" key="1">
    <source>
        <dbReference type="EMBL" id="SHJ64371.1"/>
    </source>
</evidence>
<dbReference type="AlphaFoldDB" id="A0A1M6KZJ7"/>
<organism evidence="1 2">
    <name type="scientific">Alicyclobacillus tolerans</name>
    <dbReference type="NCBI Taxonomy" id="90970"/>
    <lineage>
        <taxon>Bacteria</taxon>
        <taxon>Bacillati</taxon>
        <taxon>Bacillota</taxon>
        <taxon>Bacilli</taxon>
        <taxon>Bacillales</taxon>
        <taxon>Alicyclobacillaceae</taxon>
        <taxon>Alicyclobacillus</taxon>
    </lineage>
</organism>
<accession>A0A1M6KZJ7</accession>
<keyword evidence="2" id="KW-1185">Reference proteome</keyword>
<dbReference type="EMBL" id="FRAF01000002">
    <property type="protein sequence ID" value="SHJ64371.1"/>
    <property type="molecule type" value="Genomic_DNA"/>
</dbReference>